<name>A0A3M0GN48_9FLAO</name>
<dbReference type="Gene3D" id="1.25.40.390">
    <property type="match status" value="1"/>
</dbReference>
<keyword evidence="5" id="KW-0998">Cell outer membrane</keyword>
<keyword evidence="3 6" id="KW-0732">Signal</keyword>
<dbReference type="Pfam" id="PF07980">
    <property type="entry name" value="SusD_RagB"/>
    <property type="match status" value="1"/>
</dbReference>
<keyword evidence="10" id="KW-1185">Reference proteome</keyword>
<dbReference type="PROSITE" id="PS51257">
    <property type="entry name" value="PROKAR_LIPOPROTEIN"/>
    <property type="match status" value="1"/>
</dbReference>
<evidence type="ECO:0000256" key="4">
    <source>
        <dbReference type="ARBA" id="ARBA00023136"/>
    </source>
</evidence>
<dbReference type="Proteomes" id="UP000281985">
    <property type="component" value="Unassembled WGS sequence"/>
</dbReference>
<gene>
    <name evidence="9" type="ORF">EAX61_01935</name>
</gene>
<evidence type="ECO:0000313" key="10">
    <source>
        <dbReference type="Proteomes" id="UP000281985"/>
    </source>
</evidence>
<dbReference type="CDD" id="cd08977">
    <property type="entry name" value="SusD"/>
    <property type="match status" value="1"/>
</dbReference>
<dbReference type="AlphaFoldDB" id="A0A3M0GN48"/>
<comment type="caution">
    <text evidence="9">The sequence shown here is derived from an EMBL/GenBank/DDBJ whole genome shotgun (WGS) entry which is preliminary data.</text>
</comment>
<dbReference type="RefSeq" id="WP_121915958.1">
    <property type="nucleotide sequence ID" value="NZ_REFV01000001.1"/>
</dbReference>
<comment type="subcellular location">
    <subcellularLocation>
        <location evidence="1">Cell outer membrane</location>
    </subcellularLocation>
</comment>
<evidence type="ECO:0000259" key="8">
    <source>
        <dbReference type="Pfam" id="PF14322"/>
    </source>
</evidence>
<organism evidence="9 10">
    <name type="scientific">Dokdonia sinensis</name>
    <dbReference type="NCBI Taxonomy" id="2479847"/>
    <lineage>
        <taxon>Bacteria</taxon>
        <taxon>Pseudomonadati</taxon>
        <taxon>Bacteroidota</taxon>
        <taxon>Flavobacteriia</taxon>
        <taxon>Flavobacteriales</taxon>
        <taxon>Flavobacteriaceae</taxon>
        <taxon>Dokdonia</taxon>
    </lineage>
</organism>
<dbReference type="InterPro" id="IPR012944">
    <property type="entry name" value="SusD_RagB_dom"/>
</dbReference>
<dbReference type="SUPFAM" id="SSF48452">
    <property type="entry name" value="TPR-like"/>
    <property type="match status" value="1"/>
</dbReference>
<evidence type="ECO:0000313" key="9">
    <source>
        <dbReference type="EMBL" id="RMB64162.1"/>
    </source>
</evidence>
<evidence type="ECO:0000256" key="2">
    <source>
        <dbReference type="ARBA" id="ARBA00006275"/>
    </source>
</evidence>
<protein>
    <submittedName>
        <fullName evidence="9">RagB/SusD family nutrient uptake outer membrane protein</fullName>
    </submittedName>
</protein>
<proteinExistence type="inferred from homology"/>
<accession>A0A3M0GN48</accession>
<evidence type="ECO:0000256" key="3">
    <source>
        <dbReference type="ARBA" id="ARBA00022729"/>
    </source>
</evidence>
<feature type="domain" description="SusD-like N-terminal" evidence="8">
    <location>
        <begin position="24"/>
        <end position="216"/>
    </location>
</feature>
<feature type="signal peptide" evidence="6">
    <location>
        <begin position="1"/>
        <end position="19"/>
    </location>
</feature>
<dbReference type="Pfam" id="PF14322">
    <property type="entry name" value="SusD-like_3"/>
    <property type="match status" value="1"/>
</dbReference>
<sequence length="513" mass="58324">MKKYIIAFAALTALFSSFSCEDALDESPETFFSEEQIYSTEQGVESVINGLYQSMADPGYHGSSMHGLIMPISGKFFSNQGASEDATSLNCSPVNTWITRLWPQMYTTVNIANGIILNLENTDVALENRETALAQAYFIRAVTYFDLVRWFGEVPLRLEPSTNETLHVARAPKSEVYAQIISDFEKAAATLPDFGEYLEGRPVKYAANAYLAKVYMQMAGEDNGNPAFWQNAKNEALKVIGRYSLNATYAEIFDLSNENSEESIFELQYGQNGALRNSDVIRFYTPRNSVFTPDNTVTFGRIRPNKETFDQHVNQYPEDPRIEGTFVFGSYEQNNGSERTIYPERTSGNDGYAVIRKYFDPNFNGTTTNRNFIKFRYADLLLMLAEIENELNGPANAYQYVNEVLARARTTEEGEVTEPQDFAGMDQDEFRTRILRERQYELLAEGHIWFDTRRRGYQYFLDEVVTPHNTHPTFDENTDFVYPVSVKNMLLPIPSNEISGNQAITPADQNPGY</sequence>
<reference evidence="9 10" key="1">
    <citation type="submission" date="2018-10" db="EMBL/GenBank/DDBJ databases">
        <title>Dokdonia luteus sp. nov., isolated from sea water.</title>
        <authorList>
            <person name="Zhou L.Y."/>
            <person name="Du Z.J."/>
        </authorList>
    </citation>
    <scope>NUCLEOTIDE SEQUENCE [LARGE SCALE GENOMIC DNA]</scope>
    <source>
        <strain evidence="9 10">SH27</strain>
    </source>
</reference>
<comment type="similarity">
    <text evidence="2">Belongs to the SusD family.</text>
</comment>
<evidence type="ECO:0000259" key="7">
    <source>
        <dbReference type="Pfam" id="PF07980"/>
    </source>
</evidence>
<feature type="chain" id="PRO_5018280288" evidence="6">
    <location>
        <begin position="20"/>
        <end position="513"/>
    </location>
</feature>
<evidence type="ECO:0000256" key="5">
    <source>
        <dbReference type="ARBA" id="ARBA00023237"/>
    </source>
</evidence>
<dbReference type="InterPro" id="IPR033985">
    <property type="entry name" value="SusD-like_N"/>
</dbReference>
<dbReference type="EMBL" id="REFV01000001">
    <property type="protein sequence ID" value="RMB64162.1"/>
    <property type="molecule type" value="Genomic_DNA"/>
</dbReference>
<dbReference type="InterPro" id="IPR011990">
    <property type="entry name" value="TPR-like_helical_dom_sf"/>
</dbReference>
<keyword evidence="4" id="KW-0472">Membrane</keyword>
<dbReference type="GO" id="GO:0009279">
    <property type="term" value="C:cell outer membrane"/>
    <property type="evidence" value="ECO:0007669"/>
    <property type="project" value="UniProtKB-SubCell"/>
</dbReference>
<evidence type="ECO:0000256" key="1">
    <source>
        <dbReference type="ARBA" id="ARBA00004442"/>
    </source>
</evidence>
<dbReference type="OrthoDB" id="5694214at2"/>
<feature type="domain" description="RagB/SusD" evidence="7">
    <location>
        <begin position="233"/>
        <end position="513"/>
    </location>
</feature>
<evidence type="ECO:0000256" key="6">
    <source>
        <dbReference type="SAM" id="SignalP"/>
    </source>
</evidence>